<sequence length="349" mass="36953">MTSGIPRQVIRPPVLPPALRSGDTIGIVSPSSPGASVLTDEVARGTRALEKLGFQVRFLPNALGRHGWTAAPVAARIADLHAAFVDPTIHAVLYSLGGLHSAQVLDGLDMEVIATNPKILCGYSDATSLLSAVHEHTGLITFYGPALIPQFGELPEPYPETSAHFLRVTTEASAAGPCPRIPYTVTDLDFGRREREQRPRDRSVAPPRRVLQPGSATGPAVVACLPSLRDLVGTPWQPATAGRVLFLETTEPPYSAAAADADLWHLRNAGMLEGVAAVVLGRTIGWDPAEVEGFVTAIRECLDSPGIPLLADFEFGHANPILTIPNGILVQVAGDEVSILQPAVSPRAL</sequence>
<evidence type="ECO:0000256" key="3">
    <source>
        <dbReference type="SAM" id="MobiDB-lite"/>
    </source>
</evidence>
<dbReference type="Pfam" id="PF17676">
    <property type="entry name" value="Peptidase_S66C"/>
    <property type="match status" value="1"/>
</dbReference>
<organism evidence="6 7">
    <name type="scientific">Kitasatospora saccharophila</name>
    <dbReference type="NCBI Taxonomy" id="407973"/>
    <lineage>
        <taxon>Bacteria</taxon>
        <taxon>Bacillati</taxon>
        <taxon>Actinomycetota</taxon>
        <taxon>Actinomycetes</taxon>
        <taxon>Kitasatosporales</taxon>
        <taxon>Streptomycetaceae</taxon>
        <taxon>Kitasatospora</taxon>
    </lineage>
</organism>
<dbReference type="InterPro" id="IPR029062">
    <property type="entry name" value="Class_I_gatase-like"/>
</dbReference>
<dbReference type="Pfam" id="PF02016">
    <property type="entry name" value="Peptidase_S66"/>
    <property type="match status" value="1"/>
</dbReference>
<evidence type="ECO:0000259" key="4">
    <source>
        <dbReference type="Pfam" id="PF02016"/>
    </source>
</evidence>
<dbReference type="InterPro" id="IPR040449">
    <property type="entry name" value="Peptidase_S66_N"/>
</dbReference>
<feature type="domain" description="LD-carboxypeptidase C-terminal" evidence="5">
    <location>
        <begin position="217"/>
        <end position="331"/>
    </location>
</feature>
<comment type="similarity">
    <text evidence="1">Belongs to the peptidase S66 family.</text>
</comment>
<gene>
    <name evidence="6" type="ORF">GCM10009759_45540</name>
</gene>
<dbReference type="Gene3D" id="3.40.50.10740">
    <property type="entry name" value="Class I glutamine amidotransferase-like"/>
    <property type="match status" value="1"/>
</dbReference>
<dbReference type="InterPro" id="IPR003507">
    <property type="entry name" value="S66_fam"/>
</dbReference>
<feature type="region of interest" description="Disordered" evidence="3">
    <location>
        <begin position="189"/>
        <end position="215"/>
    </location>
</feature>
<dbReference type="SUPFAM" id="SSF141986">
    <property type="entry name" value="LD-carboxypeptidase A C-terminal domain-like"/>
    <property type="match status" value="1"/>
</dbReference>
<name>A0ABP5IY82_9ACTN</name>
<feature type="compositionally biased region" description="Basic and acidic residues" evidence="3">
    <location>
        <begin position="189"/>
        <end position="203"/>
    </location>
</feature>
<keyword evidence="2" id="KW-0378">Hydrolase</keyword>
<evidence type="ECO:0000259" key="5">
    <source>
        <dbReference type="Pfam" id="PF17676"/>
    </source>
</evidence>
<dbReference type="Gene3D" id="3.50.30.60">
    <property type="entry name" value="LD-carboxypeptidase A C-terminal domain-like"/>
    <property type="match status" value="1"/>
</dbReference>
<dbReference type="RefSeq" id="WP_344554411.1">
    <property type="nucleotide sequence ID" value="NZ_BAAANS010000031.1"/>
</dbReference>
<proteinExistence type="inferred from homology"/>
<accession>A0ABP5IY82</accession>
<dbReference type="SUPFAM" id="SSF52317">
    <property type="entry name" value="Class I glutamine amidotransferase-like"/>
    <property type="match status" value="1"/>
</dbReference>
<reference evidence="7" key="1">
    <citation type="journal article" date="2019" name="Int. J. Syst. Evol. Microbiol.">
        <title>The Global Catalogue of Microorganisms (GCM) 10K type strain sequencing project: providing services to taxonomists for standard genome sequencing and annotation.</title>
        <authorList>
            <consortium name="The Broad Institute Genomics Platform"/>
            <consortium name="The Broad Institute Genome Sequencing Center for Infectious Disease"/>
            <person name="Wu L."/>
            <person name="Ma J."/>
        </authorList>
    </citation>
    <scope>NUCLEOTIDE SEQUENCE [LARGE SCALE GENOMIC DNA]</scope>
    <source>
        <strain evidence="7">JCM 14559</strain>
    </source>
</reference>
<dbReference type="PIRSF" id="PIRSF028757">
    <property type="entry name" value="LD-carboxypeptidase"/>
    <property type="match status" value="1"/>
</dbReference>
<evidence type="ECO:0000313" key="6">
    <source>
        <dbReference type="EMBL" id="GAA2106888.1"/>
    </source>
</evidence>
<evidence type="ECO:0000313" key="7">
    <source>
        <dbReference type="Proteomes" id="UP001500897"/>
    </source>
</evidence>
<keyword evidence="7" id="KW-1185">Reference proteome</keyword>
<protein>
    <submittedName>
        <fullName evidence="6">LD-carboxypeptidase</fullName>
    </submittedName>
</protein>
<dbReference type="CDD" id="cd07062">
    <property type="entry name" value="Peptidase_S66_mccF_like"/>
    <property type="match status" value="1"/>
</dbReference>
<dbReference type="InterPro" id="IPR040921">
    <property type="entry name" value="Peptidase_S66C"/>
</dbReference>
<evidence type="ECO:0000256" key="2">
    <source>
        <dbReference type="ARBA" id="ARBA00022801"/>
    </source>
</evidence>
<dbReference type="Proteomes" id="UP001500897">
    <property type="component" value="Unassembled WGS sequence"/>
</dbReference>
<dbReference type="InterPro" id="IPR027478">
    <property type="entry name" value="LdcA_N"/>
</dbReference>
<comment type="caution">
    <text evidence="6">The sequence shown here is derived from an EMBL/GenBank/DDBJ whole genome shotgun (WGS) entry which is preliminary data.</text>
</comment>
<evidence type="ECO:0000256" key="1">
    <source>
        <dbReference type="ARBA" id="ARBA00010233"/>
    </source>
</evidence>
<feature type="domain" description="LD-carboxypeptidase N-terminal" evidence="4">
    <location>
        <begin position="25"/>
        <end position="144"/>
    </location>
</feature>
<dbReference type="PANTHER" id="PTHR30237">
    <property type="entry name" value="MURAMOYLTETRAPEPTIDE CARBOXYPEPTIDASE"/>
    <property type="match status" value="1"/>
</dbReference>
<dbReference type="EMBL" id="BAAANS010000031">
    <property type="protein sequence ID" value="GAA2106888.1"/>
    <property type="molecule type" value="Genomic_DNA"/>
</dbReference>
<dbReference type="InterPro" id="IPR027461">
    <property type="entry name" value="Carboxypeptidase_A_C_sf"/>
</dbReference>